<dbReference type="Proteomes" id="UP000187181">
    <property type="component" value="Unassembled WGS sequence"/>
</dbReference>
<dbReference type="SUPFAM" id="SSF53756">
    <property type="entry name" value="UDP-Glycosyltransferase/glycogen phosphorylase"/>
    <property type="match status" value="1"/>
</dbReference>
<protein>
    <submittedName>
        <fullName evidence="2">Spore maturation protein CgeB</fullName>
    </submittedName>
</protein>
<dbReference type="EMBL" id="FTPP01000003">
    <property type="protein sequence ID" value="SIT93759.1"/>
    <property type="molecule type" value="Genomic_DNA"/>
</dbReference>
<dbReference type="OrthoDB" id="9813806at2"/>
<proteinExistence type="predicted"/>
<gene>
    <name evidence="2" type="ORF">SAMN05444128_3192</name>
</gene>
<dbReference type="InterPro" id="IPR055259">
    <property type="entry name" value="YkvP/CgeB_Glyco_trans-like"/>
</dbReference>
<accession>A0A1R3XPB4</accession>
<organism evidence="2 3">
    <name type="scientific">Pontibacter indicus</name>
    <dbReference type="NCBI Taxonomy" id="1317125"/>
    <lineage>
        <taxon>Bacteria</taxon>
        <taxon>Pseudomonadati</taxon>
        <taxon>Bacteroidota</taxon>
        <taxon>Cytophagia</taxon>
        <taxon>Cytophagales</taxon>
        <taxon>Hymenobacteraceae</taxon>
        <taxon>Pontibacter</taxon>
    </lineage>
</organism>
<name>A0A1R3XPB4_9BACT</name>
<dbReference type="Gene3D" id="3.40.50.2000">
    <property type="entry name" value="Glycogen Phosphorylase B"/>
    <property type="match status" value="1"/>
</dbReference>
<keyword evidence="3" id="KW-1185">Reference proteome</keyword>
<dbReference type="RefSeq" id="WP_076670881.1">
    <property type="nucleotide sequence ID" value="NZ_FTPP01000003.1"/>
</dbReference>
<evidence type="ECO:0000313" key="3">
    <source>
        <dbReference type="Proteomes" id="UP000187181"/>
    </source>
</evidence>
<feature type="domain" description="Spore protein YkvP/CgeB glycosyl transferase-like" evidence="1">
    <location>
        <begin position="198"/>
        <end position="343"/>
    </location>
</feature>
<dbReference type="AlphaFoldDB" id="A0A1R3XPB4"/>
<evidence type="ECO:0000259" key="1">
    <source>
        <dbReference type="Pfam" id="PF13524"/>
    </source>
</evidence>
<dbReference type="Pfam" id="PF13524">
    <property type="entry name" value="Glyco_trans_1_2"/>
    <property type="match status" value="1"/>
</dbReference>
<reference evidence="3" key="1">
    <citation type="submission" date="2017-01" db="EMBL/GenBank/DDBJ databases">
        <authorList>
            <person name="Varghese N."/>
            <person name="Submissions S."/>
        </authorList>
    </citation>
    <scope>NUCLEOTIDE SEQUENCE [LARGE SCALE GENOMIC DNA]</scope>
    <source>
        <strain evidence="3">LP100</strain>
    </source>
</reference>
<evidence type="ECO:0000313" key="2">
    <source>
        <dbReference type="EMBL" id="SIT93759.1"/>
    </source>
</evidence>
<sequence length="364" mass="40862">MNIVILGLSITTSWGNGHATTYRNLVRALNANAHRILFLERKPAQRVAADLGEPDFCQIGTYASLEQLQQYTEQVREADMVMVGSSLAEGSAIAKWVIETAKGIKAFYDLDAPATLTELEGQGPSYLHASLIPAFDLYLSCTGGPALALFEQKYGARMARPLYFSVDPALYHQEYREIKWDLGYLGAYSEDRQSILQKLMVDAAAQWPEGRFAVAGTKYPEDMGWPSNISMLHHLTPVEHRDFFNSQRFALSIARAGTSRFGYTPSMRLFEAAACCTPVISDYWEGIETLFEPESEILITKSASETLRYLREICTSERKAIGMRARRKVMAHHTATHRAHELETYVGELMILNISDEEQLETIS</sequence>
<dbReference type="STRING" id="1317125.SAMN05444128_3192"/>